<keyword evidence="2" id="KW-0067">ATP-binding</keyword>
<comment type="caution">
    <text evidence="4">The sequence shown here is derived from an EMBL/GenBank/DDBJ whole genome shotgun (WGS) entry which is preliminary data.</text>
</comment>
<protein>
    <submittedName>
        <fullName evidence="4">Cell division protein Fic</fullName>
    </submittedName>
</protein>
<keyword evidence="2" id="KW-0547">Nucleotide-binding</keyword>
<feature type="binding site" evidence="2">
    <location>
        <begin position="330"/>
        <end position="337"/>
    </location>
    <ligand>
        <name>ATP</name>
        <dbReference type="ChEBI" id="CHEBI:30616"/>
    </ligand>
</feature>
<sequence length="510" mass="57109">MKDDIDDDRPKLGHIWLRATFAPQSPPPYTESYLVSGARRTEVIAGRTVEFYPRSYATGDNVIANLRFALRYEPMDLGVLAATFAAIDAEVIAAWVRTEPSGSYARRAWFFYEYLTGERLDVPDAAAGNYVEALDPQKHVAGARRNSLRHRVIDNLLGTPDLCPTVRRTAKLEGQIGVHIDAEARAIIERYDPAVLARAVRHLFTKETRASFAIEGEAPSPDRTERFVAALRAASSFDTGDKEAIVRLQNAIVDRRYAATDWRSFQNFVGETTVDLREEVHFICPRPEDVRSLMTGWIALTARMLADGIEPVVAAAVAAFAFVFIHPFEDGNGRIHRFIVHHVLSKTGFCPDSMIFPVSAAIVRDQRSYDAVLESFSRPLLSAIEWGWNSEREIVVGSDTAPLYRFFDATAVAEYLYDRVVDSVRTDLREELGFLAMFDRAMEGVRTIVDMPDRRAALLIRLMLQNGGRLSNSKRAQFDELTDAEIAEMEQAVQWALAEAGDIPRAANAF</sequence>
<organism evidence="4 5">
    <name type="scientific">Sphingobium indicum F2</name>
    <dbReference type="NCBI Taxonomy" id="1450518"/>
    <lineage>
        <taxon>Bacteria</taxon>
        <taxon>Pseudomonadati</taxon>
        <taxon>Pseudomonadota</taxon>
        <taxon>Alphaproteobacteria</taxon>
        <taxon>Sphingomonadales</taxon>
        <taxon>Sphingomonadaceae</taxon>
        <taxon>Sphingobium</taxon>
    </lineage>
</organism>
<dbReference type="Gene3D" id="1.10.3290.10">
    <property type="entry name" value="Fido-like domain"/>
    <property type="match status" value="1"/>
</dbReference>
<accession>A0A8E0WQD7</accession>
<evidence type="ECO:0000313" key="5">
    <source>
        <dbReference type="Proteomes" id="UP000028135"/>
    </source>
</evidence>
<dbReference type="PROSITE" id="PS51459">
    <property type="entry name" value="FIDO"/>
    <property type="match status" value="1"/>
</dbReference>
<dbReference type="Proteomes" id="UP000028135">
    <property type="component" value="Unassembled WGS sequence"/>
</dbReference>
<dbReference type="AlphaFoldDB" id="A0A8E0WQD7"/>
<dbReference type="EMBL" id="JANF02000073">
    <property type="protein sequence ID" value="KER35485.1"/>
    <property type="molecule type" value="Genomic_DNA"/>
</dbReference>
<dbReference type="Pfam" id="PF02661">
    <property type="entry name" value="Fic"/>
    <property type="match status" value="1"/>
</dbReference>
<dbReference type="GO" id="GO:0051301">
    <property type="term" value="P:cell division"/>
    <property type="evidence" value="ECO:0007669"/>
    <property type="project" value="UniProtKB-KW"/>
</dbReference>
<dbReference type="InterPro" id="IPR036597">
    <property type="entry name" value="Fido-like_dom_sf"/>
</dbReference>
<name>A0A8E0WQD7_9SPHN</name>
<dbReference type="SUPFAM" id="SSF140931">
    <property type="entry name" value="Fic-like"/>
    <property type="match status" value="1"/>
</dbReference>
<reference evidence="4 5" key="1">
    <citation type="submission" date="2014-05" db="EMBL/GenBank/DDBJ databases">
        <title>Genome Announcement of Sphingobium lucknowense F2.</title>
        <authorList>
            <person name="Lal R."/>
            <person name="Negi V."/>
            <person name="Lata P."/>
            <person name="Sangwan N."/>
            <person name="Gupta S.K."/>
            <person name="Rao D.L.N."/>
            <person name="Das S."/>
        </authorList>
    </citation>
    <scope>NUCLEOTIDE SEQUENCE [LARGE SCALE GENOMIC DNA]</scope>
    <source>
        <strain evidence="4 5">F2</strain>
    </source>
</reference>
<dbReference type="PANTHER" id="PTHR13504:SF38">
    <property type="entry name" value="FIDO DOMAIN-CONTAINING PROTEIN"/>
    <property type="match status" value="1"/>
</dbReference>
<evidence type="ECO:0000259" key="3">
    <source>
        <dbReference type="PROSITE" id="PS51459"/>
    </source>
</evidence>
<evidence type="ECO:0000313" key="4">
    <source>
        <dbReference type="EMBL" id="KER35485.1"/>
    </source>
</evidence>
<keyword evidence="4" id="KW-0132">Cell division</keyword>
<dbReference type="PANTHER" id="PTHR13504">
    <property type="entry name" value="FIDO DOMAIN-CONTAINING PROTEIN DDB_G0283145"/>
    <property type="match status" value="1"/>
</dbReference>
<evidence type="ECO:0000256" key="2">
    <source>
        <dbReference type="PIRSR" id="PIRSR640198-2"/>
    </source>
</evidence>
<dbReference type="InterPro" id="IPR040198">
    <property type="entry name" value="Fido_containing"/>
</dbReference>
<dbReference type="InterPro" id="IPR003812">
    <property type="entry name" value="Fido"/>
</dbReference>
<evidence type="ECO:0000256" key="1">
    <source>
        <dbReference type="PIRSR" id="PIRSR640198-1"/>
    </source>
</evidence>
<dbReference type="GO" id="GO:0005524">
    <property type="term" value="F:ATP binding"/>
    <property type="evidence" value="ECO:0007669"/>
    <property type="project" value="UniProtKB-KW"/>
</dbReference>
<dbReference type="RefSeq" id="WP_020821007.1">
    <property type="nucleotide sequence ID" value="NZ_JANF02000073.1"/>
</dbReference>
<feature type="active site" evidence="1">
    <location>
        <position position="326"/>
    </location>
</feature>
<feature type="domain" description="Fido" evidence="3">
    <location>
        <begin position="240"/>
        <end position="409"/>
    </location>
</feature>
<gene>
    <name evidence="4" type="ORF">AL00_16100</name>
</gene>
<keyword evidence="4" id="KW-0131">Cell cycle</keyword>
<proteinExistence type="predicted"/>